<evidence type="ECO:0000259" key="1">
    <source>
        <dbReference type="Pfam" id="PF00266"/>
    </source>
</evidence>
<dbReference type="SUPFAM" id="SSF53383">
    <property type="entry name" value="PLP-dependent transferases"/>
    <property type="match status" value="1"/>
</dbReference>
<dbReference type="EMBL" id="JAODUP010000003">
    <property type="protein sequence ID" value="KAK2170284.1"/>
    <property type="molecule type" value="Genomic_DNA"/>
</dbReference>
<gene>
    <name evidence="2" type="ORF">LSH36_3g03034</name>
</gene>
<evidence type="ECO:0000313" key="2">
    <source>
        <dbReference type="EMBL" id="KAK2170284.1"/>
    </source>
</evidence>
<dbReference type="Proteomes" id="UP001208570">
    <property type="component" value="Unassembled WGS sequence"/>
</dbReference>
<dbReference type="SUPFAM" id="SSF52402">
    <property type="entry name" value="Adenine nucleotide alpha hydrolases-like"/>
    <property type="match status" value="1"/>
</dbReference>
<evidence type="ECO:0000313" key="3">
    <source>
        <dbReference type="Proteomes" id="UP001208570"/>
    </source>
</evidence>
<proteinExistence type="predicted"/>
<keyword evidence="3" id="KW-1185">Reference proteome</keyword>
<dbReference type="InterPro" id="IPR000192">
    <property type="entry name" value="Aminotrans_V_dom"/>
</dbReference>
<dbReference type="Gene3D" id="3.40.50.620">
    <property type="entry name" value="HUPs"/>
    <property type="match status" value="1"/>
</dbReference>
<name>A0AAD9KEM9_9ANNE</name>
<accession>A0AAD9KEM9</accession>
<dbReference type="InterPro" id="IPR015424">
    <property type="entry name" value="PyrdxlP-dep_Trfase"/>
</dbReference>
<dbReference type="InterPro" id="IPR015421">
    <property type="entry name" value="PyrdxlP-dep_Trfase_major"/>
</dbReference>
<sequence>MTCFSSFRSLTFIEDYIYQNVLSDYGNTHTMTSVSSLQTTLFRHEARDIIRNSVNASEHDCVLFESSGATGAIQKLIHVLDLPTPPLVIVSPFEHHSNLLPWREMGLKVIRVQETRNGELDIFHLETILKVGILIAKKKLFRKKVPFIPGGGTVFFGGTPAIVESIRAGLVFQLKEAVGTGVIMAREEQLVRPGFVRLNLPYFMDDDTISFILESVKLVAEHGWKLLPQYNFNPETGEWRHRYYQIFHDRTWLGHVTYKSGSMMYKLPNKAEWIDKTKEPPTGHEDCLKQGKDIFEKADKVQGNLPDQDTIFNEESNRLRWFSLPSEALLCLRGCTDLITPKVLPFQVVSYPREVTTKKVVVNCSIQDIHKQKLLADQKRNEGCSEICTGLKTFQESFSSFLEEGCKKMDTKRSNLHCDELAADQIKGEEILNQKPQLVLKGHEGGDTSCKSGNYCIMQDVEGEELSMEKQMQTVDFTTLCKDTSMEEVAASSKTSEDTNKLNAICQRKKHAGGHKWHSPPKTIFKPFLQAIEEFSMIKDGDRVLLCLSGGKDSLSLLHSLHQYQFYSKSQGINFELGAVTIDPKASSYDPSPLKNYLSELRVPYYYEEQSQLILTLTIAISKKCIVTTWYLETFDSQLASHTATFILL</sequence>
<organism evidence="2 3">
    <name type="scientific">Paralvinella palmiformis</name>
    <dbReference type="NCBI Taxonomy" id="53620"/>
    <lineage>
        <taxon>Eukaryota</taxon>
        <taxon>Metazoa</taxon>
        <taxon>Spiralia</taxon>
        <taxon>Lophotrochozoa</taxon>
        <taxon>Annelida</taxon>
        <taxon>Polychaeta</taxon>
        <taxon>Sedentaria</taxon>
        <taxon>Canalipalpata</taxon>
        <taxon>Terebellida</taxon>
        <taxon>Terebelliformia</taxon>
        <taxon>Alvinellidae</taxon>
        <taxon>Paralvinella</taxon>
    </lineage>
</organism>
<feature type="domain" description="Aminotransferase class V" evidence="1">
    <location>
        <begin position="23"/>
        <end position="129"/>
    </location>
</feature>
<dbReference type="Pfam" id="PF00266">
    <property type="entry name" value="Aminotran_5"/>
    <property type="match status" value="1"/>
</dbReference>
<dbReference type="AlphaFoldDB" id="A0AAD9KEM9"/>
<reference evidence="2" key="1">
    <citation type="journal article" date="2023" name="Mol. Biol. Evol.">
        <title>Third-Generation Sequencing Reveals the Adaptive Role of the Epigenome in Three Deep-Sea Polychaetes.</title>
        <authorList>
            <person name="Perez M."/>
            <person name="Aroh O."/>
            <person name="Sun Y."/>
            <person name="Lan Y."/>
            <person name="Juniper S.K."/>
            <person name="Young C.R."/>
            <person name="Angers B."/>
            <person name="Qian P.Y."/>
        </authorList>
    </citation>
    <scope>NUCLEOTIDE SEQUENCE</scope>
    <source>
        <strain evidence="2">P08H-3</strain>
    </source>
</reference>
<dbReference type="PANTHER" id="PTHR43686:SF1">
    <property type="entry name" value="AMINOTRAN_5 DOMAIN-CONTAINING PROTEIN"/>
    <property type="match status" value="1"/>
</dbReference>
<dbReference type="PANTHER" id="PTHR43686">
    <property type="entry name" value="SULFURTRANSFERASE-RELATED"/>
    <property type="match status" value="1"/>
</dbReference>
<protein>
    <recommendedName>
        <fullName evidence="1">Aminotransferase class V domain-containing protein</fullName>
    </recommendedName>
</protein>
<dbReference type="Gene3D" id="3.40.640.10">
    <property type="entry name" value="Type I PLP-dependent aspartate aminotransferase-like (Major domain)"/>
    <property type="match status" value="1"/>
</dbReference>
<dbReference type="InterPro" id="IPR014729">
    <property type="entry name" value="Rossmann-like_a/b/a_fold"/>
</dbReference>
<comment type="caution">
    <text evidence="2">The sequence shown here is derived from an EMBL/GenBank/DDBJ whole genome shotgun (WGS) entry which is preliminary data.</text>
</comment>